<organism evidence="1 2">
    <name type="scientific">Macrostomum lignano</name>
    <dbReference type="NCBI Taxonomy" id="282301"/>
    <lineage>
        <taxon>Eukaryota</taxon>
        <taxon>Metazoa</taxon>
        <taxon>Spiralia</taxon>
        <taxon>Lophotrochozoa</taxon>
        <taxon>Platyhelminthes</taxon>
        <taxon>Rhabditophora</taxon>
        <taxon>Macrostomorpha</taxon>
        <taxon>Macrostomida</taxon>
        <taxon>Macrostomidae</taxon>
        <taxon>Macrostomum</taxon>
    </lineage>
</organism>
<keyword evidence="1" id="KW-1185">Reference proteome</keyword>
<reference evidence="2" key="1">
    <citation type="submission" date="2016-11" db="UniProtKB">
        <authorList>
            <consortium name="WormBaseParasite"/>
        </authorList>
    </citation>
    <scope>IDENTIFICATION</scope>
</reference>
<evidence type="ECO:0000313" key="1">
    <source>
        <dbReference type="Proteomes" id="UP000095280"/>
    </source>
</evidence>
<dbReference type="AlphaFoldDB" id="A0A1I8FIM1"/>
<proteinExistence type="predicted"/>
<protein>
    <submittedName>
        <fullName evidence="2">DUF1771 domain-containing protein</fullName>
    </submittedName>
</protein>
<dbReference type="Proteomes" id="UP000095280">
    <property type="component" value="Unplaced"/>
</dbReference>
<accession>A0A1I8FIM1</accession>
<sequence length="336" mass="36907">SPRLPVASARAAPPQPAVQYEATFDDNDVGNDEFDAGYQHRHGLVRTSAPLPISRETTARELARRAYMRGLNPSHYGVAMDNFEDATRSSTRGLVKDSPTSRQDAILLQLSTIRQGLLDKQKEIETSLEMQLSIGKMGSLDRRFHDLGDACAAALRFMLFRMPAQNPSPRMLTAAAYSSQSTFAISVVSSIGRPRADTTIEIVARAPPGNPAVPIAARVAIRLKQGPPIANEPDGYDFKRAKGHLVNLSDEYRRCRQIQRSSVHVHSDSDGQHEPGYFPFNAVVLLQTAGGDRKGGGRRSRAQSGYIGLEDAAKELEWVASSQDKRQRRTLLNSSE</sequence>
<name>A0A1I8FIM1_9PLAT</name>
<evidence type="ECO:0000313" key="2">
    <source>
        <dbReference type="WBParaSite" id="maker-unitig_35507-snap-gene-0.1-mRNA-1"/>
    </source>
</evidence>
<dbReference type="WBParaSite" id="maker-unitig_35507-snap-gene-0.1-mRNA-1">
    <property type="protein sequence ID" value="maker-unitig_35507-snap-gene-0.1-mRNA-1"/>
    <property type="gene ID" value="maker-unitig_35507-snap-gene-0.1"/>
</dbReference>